<organism evidence="3 4">
    <name type="scientific">Parabacteroides segnis</name>
    <dbReference type="NCBI Taxonomy" id="2763058"/>
    <lineage>
        <taxon>Bacteria</taxon>
        <taxon>Pseudomonadati</taxon>
        <taxon>Bacteroidota</taxon>
        <taxon>Bacteroidia</taxon>
        <taxon>Bacteroidales</taxon>
        <taxon>Tannerellaceae</taxon>
        <taxon>Parabacteroides</taxon>
    </lineage>
</organism>
<proteinExistence type="inferred from homology"/>
<dbReference type="PANTHER" id="PTHR43639">
    <property type="entry name" value="OXIDOREDUCTASE, SHORT-CHAIN DEHYDROGENASE/REDUCTASE FAMILY (AFU_ORTHOLOGUE AFUA_5G02870)"/>
    <property type="match status" value="1"/>
</dbReference>
<dbReference type="InterPro" id="IPR020904">
    <property type="entry name" value="Sc_DH/Rdtase_CS"/>
</dbReference>
<dbReference type="Gene3D" id="3.40.50.720">
    <property type="entry name" value="NAD(P)-binding Rossmann-like Domain"/>
    <property type="match status" value="1"/>
</dbReference>
<dbReference type="PANTHER" id="PTHR43639:SF1">
    <property type="entry name" value="SHORT-CHAIN DEHYDROGENASE_REDUCTASE FAMILY PROTEIN"/>
    <property type="match status" value="1"/>
</dbReference>
<dbReference type="Proteomes" id="UP000644010">
    <property type="component" value="Unassembled WGS sequence"/>
</dbReference>
<reference evidence="3 4" key="1">
    <citation type="submission" date="2020-08" db="EMBL/GenBank/DDBJ databases">
        <title>Genome public.</title>
        <authorList>
            <person name="Liu C."/>
            <person name="Sun Q."/>
        </authorList>
    </citation>
    <scope>NUCLEOTIDE SEQUENCE [LARGE SCALE GENOMIC DNA]</scope>
    <source>
        <strain evidence="3 4">BX2</strain>
    </source>
</reference>
<dbReference type="PRINTS" id="PR00080">
    <property type="entry name" value="SDRFAMILY"/>
</dbReference>
<comment type="caution">
    <text evidence="3">The sequence shown here is derived from an EMBL/GenBank/DDBJ whole genome shotgun (WGS) entry which is preliminary data.</text>
</comment>
<protein>
    <submittedName>
        <fullName evidence="3">SDR family oxidoreductase</fullName>
    </submittedName>
</protein>
<evidence type="ECO:0000313" key="3">
    <source>
        <dbReference type="EMBL" id="MBC5645772.1"/>
    </source>
</evidence>
<name>A0ABR7E7Q0_9BACT</name>
<gene>
    <name evidence="3" type="ORF">H8S77_23125</name>
</gene>
<dbReference type="RefSeq" id="WP_186961384.1">
    <property type="nucleotide sequence ID" value="NZ_JACOOI010000037.1"/>
</dbReference>
<dbReference type="EMBL" id="JACOOI010000037">
    <property type="protein sequence ID" value="MBC5645772.1"/>
    <property type="molecule type" value="Genomic_DNA"/>
</dbReference>
<evidence type="ECO:0000256" key="2">
    <source>
        <dbReference type="ARBA" id="ARBA00023002"/>
    </source>
</evidence>
<evidence type="ECO:0000313" key="4">
    <source>
        <dbReference type="Proteomes" id="UP000644010"/>
    </source>
</evidence>
<dbReference type="InterPro" id="IPR036291">
    <property type="entry name" value="NAD(P)-bd_dom_sf"/>
</dbReference>
<dbReference type="InterPro" id="IPR002347">
    <property type="entry name" value="SDR_fam"/>
</dbReference>
<dbReference type="Pfam" id="PF13561">
    <property type="entry name" value="adh_short_C2"/>
    <property type="match status" value="1"/>
</dbReference>
<dbReference type="CDD" id="cd05233">
    <property type="entry name" value="SDR_c"/>
    <property type="match status" value="1"/>
</dbReference>
<keyword evidence="2" id="KW-0560">Oxidoreductase</keyword>
<comment type="similarity">
    <text evidence="1">Belongs to the short-chain dehydrogenases/reductases (SDR) family.</text>
</comment>
<dbReference type="PROSITE" id="PS00061">
    <property type="entry name" value="ADH_SHORT"/>
    <property type="match status" value="1"/>
</dbReference>
<keyword evidence="4" id="KW-1185">Reference proteome</keyword>
<accession>A0ABR7E7Q0</accession>
<dbReference type="PRINTS" id="PR00081">
    <property type="entry name" value="GDHRDH"/>
</dbReference>
<dbReference type="SUPFAM" id="SSF51735">
    <property type="entry name" value="NAD(P)-binding Rossmann-fold domains"/>
    <property type="match status" value="1"/>
</dbReference>
<evidence type="ECO:0000256" key="1">
    <source>
        <dbReference type="ARBA" id="ARBA00006484"/>
    </source>
</evidence>
<sequence>MKNILVTGVSRGLGVQIVKTLMEDEIYCVFGVSRSKTIEIEKLLSAYPERFKWMSYDLSNAEDVRREIFKKFIGLKTPLHGFVNNAAIAYDDIVTNLNYESLLKMYQVNVFAPMMITKYAIRQFLLHHTKGSIVHLSSISVHTGYKGLAMYASSKGALEAFSKNTAREWGERGVRSNALVAGFMETSMSATLSVEQKDRIYKRTSMKQPTATQSVAETIRFLLSESAASITAQNIYVDSGTI</sequence>